<evidence type="ECO:0000313" key="4">
    <source>
        <dbReference type="EMBL" id="QQZ50625.1"/>
    </source>
</evidence>
<dbReference type="Pfam" id="PF13181">
    <property type="entry name" value="TPR_8"/>
    <property type="match status" value="2"/>
</dbReference>
<accession>A0A974P573</accession>
<organism evidence="4">
    <name type="scientific">Phenylobacterium glaciei</name>
    <dbReference type="NCBI Taxonomy" id="2803784"/>
    <lineage>
        <taxon>Bacteria</taxon>
        <taxon>Pseudomonadati</taxon>
        <taxon>Pseudomonadota</taxon>
        <taxon>Alphaproteobacteria</taxon>
        <taxon>Caulobacterales</taxon>
        <taxon>Caulobacteraceae</taxon>
        <taxon>Phenylobacterium</taxon>
    </lineage>
</organism>
<dbReference type="Gene3D" id="1.25.40.10">
    <property type="entry name" value="Tetratricopeptide repeat domain"/>
    <property type="match status" value="2"/>
</dbReference>
<reference evidence="4" key="1">
    <citation type="submission" date="2021-01" db="EMBL/GenBank/DDBJ databases">
        <title>Genome sequence of Phenylobacterium sp. 20VBR1 isolated from a valley glaceir, Ny-Alesund, Svalbard.</title>
        <authorList>
            <person name="Thomas F.A."/>
            <person name="Krishnan K.P."/>
            <person name="Sinha R.K."/>
        </authorList>
    </citation>
    <scope>NUCLEOTIDE SEQUENCE</scope>
    <source>
        <strain evidence="4">20VBR1</strain>
    </source>
</reference>
<dbReference type="SUPFAM" id="SSF48452">
    <property type="entry name" value="TPR-like"/>
    <property type="match status" value="1"/>
</dbReference>
<protein>
    <submittedName>
        <fullName evidence="4">Tetratricopeptide repeat protein</fullName>
    </submittedName>
</protein>
<gene>
    <name evidence="4" type="ORF">JKL49_03870</name>
</gene>
<dbReference type="SMART" id="SM00028">
    <property type="entry name" value="TPR"/>
    <property type="match status" value="3"/>
</dbReference>
<keyword evidence="2 3" id="KW-0802">TPR repeat</keyword>
<feature type="repeat" description="TPR" evidence="3">
    <location>
        <begin position="82"/>
        <end position="115"/>
    </location>
</feature>
<proteinExistence type="predicted"/>
<dbReference type="AlphaFoldDB" id="A0A974P573"/>
<evidence type="ECO:0000256" key="3">
    <source>
        <dbReference type="PROSITE-ProRule" id="PRU00339"/>
    </source>
</evidence>
<dbReference type="PANTHER" id="PTHR44858:SF1">
    <property type="entry name" value="UDP-N-ACETYLGLUCOSAMINE--PEPTIDE N-ACETYLGLUCOSAMINYLTRANSFERASE SPINDLY-RELATED"/>
    <property type="match status" value="1"/>
</dbReference>
<dbReference type="PROSITE" id="PS50005">
    <property type="entry name" value="TPR"/>
    <property type="match status" value="2"/>
</dbReference>
<evidence type="ECO:0000256" key="1">
    <source>
        <dbReference type="ARBA" id="ARBA00022737"/>
    </source>
</evidence>
<keyword evidence="1" id="KW-0677">Repeat</keyword>
<dbReference type="PANTHER" id="PTHR44858">
    <property type="entry name" value="TETRATRICOPEPTIDE REPEAT PROTEIN 6"/>
    <property type="match status" value="1"/>
</dbReference>
<dbReference type="InterPro" id="IPR011990">
    <property type="entry name" value="TPR-like_helical_dom_sf"/>
</dbReference>
<name>A0A974P573_9CAUL</name>
<dbReference type="Pfam" id="PF00515">
    <property type="entry name" value="TPR_1"/>
    <property type="match status" value="1"/>
</dbReference>
<feature type="repeat" description="TPR" evidence="3">
    <location>
        <begin position="14"/>
        <end position="47"/>
    </location>
</feature>
<evidence type="ECO:0000256" key="2">
    <source>
        <dbReference type="ARBA" id="ARBA00022803"/>
    </source>
</evidence>
<dbReference type="EMBL" id="CP068570">
    <property type="protein sequence ID" value="QQZ50625.1"/>
    <property type="molecule type" value="Genomic_DNA"/>
</dbReference>
<sequence length="142" mass="14909">MTQYDIAIGRQPRALTYHMRGLAYAALGNHKAALADFTKAAELEPKSAASFVSKGDEENALDLPAAAMESYRKALGVDPKEVDALAAVAALLVDRGDLAGAAQTYEQALKVAPDESASGSGWRRCVWSRATPPKLSSSSTAA</sequence>
<dbReference type="InterPro" id="IPR050498">
    <property type="entry name" value="Ycf3"/>
</dbReference>
<dbReference type="InterPro" id="IPR019734">
    <property type="entry name" value="TPR_rpt"/>
</dbReference>